<protein>
    <submittedName>
        <fullName evidence="1">Uncharacterized protein</fullName>
    </submittedName>
</protein>
<dbReference type="EMBL" id="RDQH01000333">
    <property type="protein sequence ID" value="RXH94361.1"/>
    <property type="molecule type" value="Genomic_DNA"/>
</dbReference>
<evidence type="ECO:0000313" key="2">
    <source>
        <dbReference type="Proteomes" id="UP000290289"/>
    </source>
</evidence>
<reference evidence="1 2" key="1">
    <citation type="submission" date="2018-10" db="EMBL/GenBank/DDBJ databases">
        <title>A high-quality apple genome assembly.</title>
        <authorList>
            <person name="Hu J."/>
        </authorList>
    </citation>
    <scope>NUCLEOTIDE SEQUENCE [LARGE SCALE GENOMIC DNA]</scope>
    <source>
        <strain evidence="2">cv. HFTH1</strain>
        <tissue evidence="1">Young leaf</tissue>
    </source>
</reference>
<organism evidence="1 2">
    <name type="scientific">Malus domestica</name>
    <name type="common">Apple</name>
    <name type="synonym">Pyrus malus</name>
    <dbReference type="NCBI Taxonomy" id="3750"/>
    <lineage>
        <taxon>Eukaryota</taxon>
        <taxon>Viridiplantae</taxon>
        <taxon>Streptophyta</taxon>
        <taxon>Embryophyta</taxon>
        <taxon>Tracheophyta</taxon>
        <taxon>Spermatophyta</taxon>
        <taxon>Magnoliopsida</taxon>
        <taxon>eudicotyledons</taxon>
        <taxon>Gunneridae</taxon>
        <taxon>Pentapetalae</taxon>
        <taxon>rosids</taxon>
        <taxon>fabids</taxon>
        <taxon>Rosales</taxon>
        <taxon>Rosaceae</taxon>
        <taxon>Amygdaloideae</taxon>
        <taxon>Maleae</taxon>
        <taxon>Malus</taxon>
    </lineage>
</organism>
<dbReference type="AlphaFoldDB" id="A0A498JM26"/>
<keyword evidence="2" id="KW-1185">Reference proteome</keyword>
<evidence type="ECO:0000313" key="1">
    <source>
        <dbReference type="EMBL" id="RXH94361.1"/>
    </source>
</evidence>
<sequence>MNIVNGACSLYLTEGCGIERKRVKNRLEELYVNSLVLVPLFIVIRMKEACSLSNTKSIRKDLLDPKGFLFYLYLGFTQSQY</sequence>
<proteinExistence type="predicted"/>
<dbReference type="Proteomes" id="UP000290289">
    <property type="component" value="Chromosome 7"/>
</dbReference>
<comment type="caution">
    <text evidence="1">The sequence shown here is derived from an EMBL/GenBank/DDBJ whole genome shotgun (WGS) entry which is preliminary data.</text>
</comment>
<gene>
    <name evidence="1" type="ORF">DVH24_024045</name>
</gene>
<name>A0A498JM26_MALDO</name>
<accession>A0A498JM26</accession>